<keyword evidence="3" id="KW-1185">Reference proteome</keyword>
<dbReference type="Gene3D" id="1.10.20.120">
    <property type="match status" value="1"/>
</dbReference>
<dbReference type="InterPro" id="IPR019024">
    <property type="entry name" value="RNase_H2_suB_wHTH"/>
</dbReference>
<proteinExistence type="predicted"/>
<comment type="caution">
    <text evidence="2">The sequence shown here is derived from an EMBL/GenBank/DDBJ whole genome shotgun (WGS) entry which is preliminary data.</text>
</comment>
<dbReference type="RefSeq" id="XP_007875423.1">
    <property type="nucleotide sequence ID" value="XM_007877232.1"/>
</dbReference>
<sequence length="206" mass="24269">MDDILDLFSEYHFPILISSLGPQMKHAIRSICHELDSSPSFFRFDESLLLKIMRTKVKKVASHLPKSIEFEAITKNFMDNIQGKELNSEKKPNELRKIIQLARIKTAMQLINNYLPIKYANLLLQSEDFTPLSLYLQKLQTHRASTLFIQNINHFTTDFYLKKDTVPKEKNKNKRSFENDNTRIQKKMDTKQINKITSFFKIQNKN</sequence>
<evidence type="ECO:0000259" key="1">
    <source>
        <dbReference type="Pfam" id="PF09468"/>
    </source>
</evidence>
<dbReference type="Pfam" id="PF09468">
    <property type="entry name" value="RNase_H2-Ydr279"/>
    <property type="match status" value="1"/>
</dbReference>
<evidence type="ECO:0000313" key="3">
    <source>
        <dbReference type="Proteomes" id="UP000011958"/>
    </source>
</evidence>
<gene>
    <name evidence="2" type="ORF">PNEG_03344</name>
</gene>
<dbReference type="STRING" id="1069680.M7P2R4"/>
<organism evidence="2 3">
    <name type="scientific">Pneumocystis murina (strain B123)</name>
    <name type="common">Mouse pneumocystis pneumonia agent</name>
    <name type="synonym">Pneumocystis carinii f. sp. muris</name>
    <dbReference type="NCBI Taxonomy" id="1069680"/>
    <lineage>
        <taxon>Eukaryota</taxon>
        <taxon>Fungi</taxon>
        <taxon>Dikarya</taxon>
        <taxon>Ascomycota</taxon>
        <taxon>Taphrinomycotina</taxon>
        <taxon>Pneumocystomycetes</taxon>
        <taxon>Pneumocystaceae</taxon>
        <taxon>Pneumocystis</taxon>
    </lineage>
</organism>
<accession>M7P2R4</accession>
<evidence type="ECO:0000313" key="2">
    <source>
        <dbReference type="EMBL" id="EMR08170.1"/>
    </source>
</evidence>
<dbReference type="HOGENOM" id="CLU_1332424_0_0_1"/>
<reference evidence="3" key="1">
    <citation type="journal article" date="2016" name="Nat. Commun.">
        <title>Genome analysis of three Pneumocystis species reveals adaptation mechanisms to life exclusively in mammalian hosts.</title>
        <authorList>
            <person name="Ma L."/>
            <person name="Chen Z."/>
            <person name="Huang D.W."/>
            <person name="Kutty G."/>
            <person name="Ishihara M."/>
            <person name="Wang H."/>
            <person name="Abouelleil A."/>
            <person name="Bishop L."/>
            <person name="Davey E."/>
            <person name="Deng R."/>
            <person name="Deng X."/>
            <person name="Fan L."/>
            <person name="Fantoni G."/>
            <person name="Fitzgerald M."/>
            <person name="Gogineni E."/>
            <person name="Goldberg J.M."/>
            <person name="Handley G."/>
            <person name="Hu X."/>
            <person name="Huber C."/>
            <person name="Jiao X."/>
            <person name="Jones K."/>
            <person name="Levin J.Z."/>
            <person name="Liu Y."/>
            <person name="Macdonald P."/>
            <person name="Melnikov A."/>
            <person name="Raley C."/>
            <person name="Sassi M."/>
            <person name="Sherman B.T."/>
            <person name="Song X."/>
            <person name="Sykes S."/>
            <person name="Tran B."/>
            <person name="Walsh L."/>
            <person name="Xia Y."/>
            <person name="Yang J."/>
            <person name="Young S."/>
            <person name="Zeng Q."/>
            <person name="Zheng X."/>
            <person name="Stephens R."/>
            <person name="Nusbaum C."/>
            <person name="Birren B.W."/>
            <person name="Azadi P."/>
            <person name="Lempicki R.A."/>
            <person name="Cuomo C.A."/>
            <person name="Kovacs J.A."/>
        </authorList>
    </citation>
    <scope>NUCLEOTIDE SEQUENCE [LARGE SCALE GENOMIC DNA]</scope>
    <source>
        <strain evidence="3">B123</strain>
    </source>
</reference>
<dbReference type="GeneID" id="19897031"/>
<protein>
    <recommendedName>
        <fullName evidence="1">Ribonuclease H2 subunit B wHTH domain-containing protein</fullName>
    </recommendedName>
</protein>
<dbReference type="OrthoDB" id="29098at2759"/>
<dbReference type="Proteomes" id="UP000011958">
    <property type="component" value="Unassembled WGS sequence"/>
</dbReference>
<dbReference type="AlphaFoldDB" id="M7P2R4"/>
<name>M7P2R4_PNEMU</name>
<dbReference type="EMBL" id="AFWA02000017">
    <property type="protein sequence ID" value="EMR08170.1"/>
    <property type="molecule type" value="Genomic_DNA"/>
</dbReference>
<feature type="domain" description="Ribonuclease H2 subunit B wHTH" evidence="1">
    <location>
        <begin position="1"/>
        <end position="123"/>
    </location>
</feature>
<dbReference type="VEuPathDB" id="FungiDB:PNEG_03344"/>